<dbReference type="EMBL" id="UINC01042854">
    <property type="protein sequence ID" value="SVB46044.1"/>
    <property type="molecule type" value="Genomic_DNA"/>
</dbReference>
<evidence type="ECO:0000313" key="2">
    <source>
        <dbReference type="EMBL" id="SVB46044.1"/>
    </source>
</evidence>
<organism evidence="2">
    <name type="scientific">marine metagenome</name>
    <dbReference type="NCBI Taxonomy" id="408172"/>
    <lineage>
        <taxon>unclassified sequences</taxon>
        <taxon>metagenomes</taxon>
        <taxon>ecological metagenomes</taxon>
    </lineage>
</organism>
<gene>
    <name evidence="2" type="ORF">METZ01_LOCUS198898</name>
</gene>
<name>A0A382E7H4_9ZZZZ</name>
<reference evidence="2" key="1">
    <citation type="submission" date="2018-05" db="EMBL/GenBank/DDBJ databases">
        <authorList>
            <person name="Lanie J.A."/>
            <person name="Ng W.-L."/>
            <person name="Kazmierczak K.M."/>
            <person name="Andrzejewski T.M."/>
            <person name="Davidsen T.M."/>
            <person name="Wayne K.J."/>
            <person name="Tettelin H."/>
            <person name="Glass J.I."/>
            <person name="Rusch D."/>
            <person name="Podicherti R."/>
            <person name="Tsui H.-C.T."/>
            <person name="Winkler M.E."/>
        </authorList>
    </citation>
    <scope>NUCLEOTIDE SEQUENCE</scope>
</reference>
<feature type="coiled-coil region" evidence="1">
    <location>
        <begin position="7"/>
        <end position="51"/>
    </location>
</feature>
<evidence type="ECO:0000256" key="1">
    <source>
        <dbReference type="SAM" id="Coils"/>
    </source>
</evidence>
<keyword evidence="1" id="KW-0175">Coiled coil</keyword>
<proteinExistence type="predicted"/>
<protein>
    <submittedName>
        <fullName evidence="2">Uncharacterized protein</fullName>
    </submittedName>
</protein>
<sequence>MEALRELERWENRREKVRIRLENDDADESELDRIKEQIIHYQKLLQDMKKKLSSADVSRTIARSGNQ</sequence>
<dbReference type="AlphaFoldDB" id="A0A382E7H4"/>
<accession>A0A382E7H4</accession>